<proteinExistence type="inferred from homology"/>
<keyword evidence="8" id="KW-1185">Reference proteome</keyword>
<dbReference type="PATRIC" id="fig|1423811.3.peg.1627"/>
<comment type="cofactor">
    <cofactor evidence="1">
        <name>pyridoxal 5'-phosphate</name>
        <dbReference type="ChEBI" id="CHEBI:597326"/>
    </cofactor>
</comment>
<keyword evidence="3" id="KW-0032">Aminotransferase</keyword>
<dbReference type="PANTHER" id="PTHR46383">
    <property type="entry name" value="ASPARTATE AMINOTRANSFERASE"/>
    <property type="match status" value="1"/>
</dbReference>
<dbReference type="InterPro" id="IPR050596">
    <property type="entry name" value="AspAT/PAT-like"/>
</dbReference>
<dbReference type="InterPro" id="IPR004839">
    <property type="entry name" value="Aminotransferase_I/II_large"/>
</dbReference>
<comment type="similarity">
    <text evidence="2">Belongs to the class-I pyridoxal-phosphate-dependent aminotransferase family.</text>
</comment>
<reference evidence="7 8" key="1">
    <citation type="journal article" date="2015" name="Genome Announc.">
        <title>Expanding the biotechnology potential of lactobacilli through comparative genomics of 213 strains and associated genera.</title>
        <authorList>
            <person name="Sun Z."/>
            <person name="Harris H.M."/>
            <person name="McCann A."/>
            <person name="Guo C."/>
            <person name="Argimon S."/>
            <person name="Zhang W."/>
            <person name="Yang X."/>
            <person name="Jeffery I.B."/>
            <person name="Cooney J.C."/>
            <person name="Kagawa T.F."/>
            <person name="Liu W."/>
            <person name="Song Y."/>
            <person name="Salvetti E."/>
            <person name="Wrobel A."/>
            <person name="Rasinkangas P."/>
            <person name="Parkhill J."/>
            <person name="Rea M.C."/>
            <person name="O'Sullivan O."/>
            <person name="Ritari J."/>
            <person name="Douillard F.P."/>
            <person name="Paul Ross R."/>
            <person name="Yang R."/>
            <person name="Briner A.E."/>
            <person name="Felis G.E."/>
            <person name="de Vos W.M."/>
            <person name="Barrangou R."/>
            <person name="Klaenhammer T.R."/>
            <person name="Caufield P.W."/>
            <person name="Cui Y."/>
            <person name="Zhang H."/>
            <person name="O'Toole P.W."/>
        </authorList>
    </citation>
    <scope>NUCLEOTIDE SEQUENCE [LARGE SCALE GENOMIC DNA]</scope>
    <source>
        <strain evidence="7 8">DSM 20183</strain>
    </source>
</reference>
<dbReference type="GO" id="GO:0030170">
    <property type="term" value="F:pyridoxal phosphate binding"/>
    <property type="evidence" value="ECO:0007669"/>
    <property type="project" value="InterPro"/>
</dbReference>
<sequence>MSILKKDPISLMKPEVVAMKQQAIFAFNARAKSMDHVINMTIGEPNFPTPEHVKEAAIRAINDNETHYTVPEGNHQVLRAVSGYLKKKYDLNYDPESQILTTGGVTEGVFSAFNAILQPGDEVLIPSPSFTIYGPDAKFNKATPIYLDTSKTNFKVLPEDLRSVLDAHKKIKIFMFNYPSNPTGVSYSEDELRALADVLKEYDVFVLSDEIYSELVYNGKHVSFPKLLPDQTILLNGLSKSHAMTGWRFGIVCGPKDIIAQINKIHELATTSISSISQAAALEAYANGLDDPIAMREKYQERRDVLYEGLKKIGFNCPVPDGAFYLFAKIPENLNQDDVQLANDILDNECLAILPGSFFGVGGEGYLRLSYAVSMEDIKGCLAKLGDYVKLHSQAAV</sequence>
<keyword evidence="5" id="KW-0663">Pyridoxal phosphate</keyword>
<name>A0A0R1JB13_9LACO</name>
<gene>
    <name evidence="7" type="ORF">FC72_GL001602</name>
</gene>
<dbReference type="PANTHER" id="PTHR46383:SF4">
    <property type="entry name" value="AMINOTRANSFERASE"/>
    <property type="match status" value="1"/>
</dbReference>
<dbReference type="GO" id="GO:0006520">
    <property type="term" value="P:amino acid metabolic process"/>
    <property type="evidence" value="ECO:0007669"/>
    <property type="project" value="InterPro"/>
</dbReference>
<dbReference type="SUPFAM" id="SSF53383">
    <property type="entry name" value="PLP-dependent transferases"/>
    <property type="match status" value="1"/>
</dbReference>
<accession>A0A0R1JB13</accession>
<evidence type="ECO:0000256" key="1">
    <source>
        <dbReference type="ARBA" id="ARBA00001933"/>
    </source>
</evidence>
<evidence type="ECO:0000313" key="7">
    <source>
        <dbReference type="EMBL" id="KRK65226.1"/>
    </source>
</evidence>
<organism evidence="7 8">
    <name type="scientific">Companilactobacillus tucceti DSM 20183</name>
    <dbReference type="NCBI Taxonomy" id="1423811"/>
    <lineage>
        <taxon>Bacteria</taxon>
        <taxon>Bacillati</taxon>
        <taxon>Bacillota</taxon>
        <taxon>Bacilli</taxon>
        <taxon>Lactobacillales</taxon>
        <taxon>Lactobacillaceae</taxon>
        <taxon>Companilactobacillus</taxon>
    </lineage>
</organism>
<evidence type="ECO:0000256" key="2">
    <source>
        <dbReference type="ARBA" id="ARBA00007441"/>
    </source>
</evidence>
<dbReference type="STRING" id="1423811.FC72_GL001602"/>
<dbReference type="Gene3D" id="3.40.640.10">
    <property type="entry name" value="Type I PLP-dependent aspartate aminotransferase-like (Major domain)"/>
    <property type="match status" value="1"/>
</dbReference>
<evidence type="ECO:0000256" key="3">
    <source>
        <dbReference type="ARBA" id="ARBA00022576"/>
    </source>
</evidence>
<comment type="caution">
    <text evidence="7">The sequence shown here is derived from an EMBL/GenBank/DDBJ whole genome shotgun (WGS) entry which is preliminary data.</text>
</comment>
<dbReference type="Pfam" id="PF00155">
    <property type="entry name" value="Aminotran_1_2"/>
    <property type="match status" value="1"/>
</dbReference>
<dbReference type="Proteomes" id="UP000050929">
    <property type="component" value="Unassembled WGS sequence"/>
</dbReference>
<evidence type="ECO:0000256" key="4">
    <source>
        <dbReference type="ARBA" id="ARBA00022679"/>
    </source>
</evidence>
<dbReference type="Gene3D" id="3.90.1150.10">
    <property type="entry name" value="Aspartate Aminotransferase, domain 1"/>
    <property type="match status" value="1"/>
</dbReference>
<feature type="domain" description="Aminotransferase class I/classII large" evidence="6">
    <location>
        <begin position="36"/>
        <end position="382"/>
    </location>
</feature>
<dbReference type="InterPro" id="IPR015424">
    <property type="entry name" value="PyrdxlP-dep_Trfase"/>
</dbReference>
<evidence type="ECO:0000259" key="6">
    <source>
        <dbReference type="Pfam" id="PF00155"/>
    </source>
</evidence>
<dbReference type="InterPro" id="IPR015421">
    <property type="entry name" value="PyrdxlP-dep_Trfase_major"/>
</dbReference>
<dbReference type="AlphaFoldDB" id="A0A0R1JB13"/>
<protein>
    <submittedName>
        <fullName evidence="7">Aspartate transaminase</fullName>
    </submittedName>
</protein>
<dbReference type="GO" id="GO:0008483">
    <property type="term" value="F:transaminase activity"/>
    <property type="evidence" value="ECO:0007669"/>
    <property type="project" value="UniProtKB-KW"/>
</dbReference>
<evidence type="ECO:0000256" key="5">
    <source>
        <dbReference type="ARBA" id="ARBA00022898"/>
    </source>
</evidence>
<dbReference type="InterPro" id="IPR015422">
    <property type="entry name" value="PyrdxlP-dep_Trfase_small"/>
</dbReference>
<dbReference type="CDD" id="cd00609">
    <property type="entry name" value="AAT_like"/>
    <property type="match status" value="1"/>
</dbReference>
<dbReference type="EMBL" id="AZDG01000004">
    <property type="protein sequence ID" value="KRK65226.1"/>
    <property type="molecule type" value="Genomic_DNA"/>
</dbReference>
<evidence type="ECO:0000313" key="8">
    <source>
        <dbReference type="Proteomes" id="UP000050929"/>
    </source>
</evidence>
<keyword evidence="4" id="KW-0808">Transferase</keyword>